<dbReference type="InterPro" id="IPR029044">
    <property type="entry name" value="Nucleotide-diphossugar_trans"/>
</dbReference>
<dbReference type="InterPro" id="IPR056729">
    <property type="entry name" value="GMPPB_C"/>
</dbReference>
<comment type="function">
    <text evidence="17 18">Catalyzes the last two sequential reactions in the de novo biosynthetic pathway for UDP-N-acetylglucosamine (UDP-GlcNAc). The C-terminal domain catalyzes the transfer of acetyl group from acetyl coenzyme A to glucosamine-1-phosphate (GlcN-1-P) to produce N-acetylglucosamine-1-phosphate (GlcNAc-1-P), which is converted into UDP-GlcNAc by the transfer of uridine 5-monophosphate (from uridine 5-triphosphate), a reaction catalyzed by the N-terminal domain.</text>
</comment>
<evidence type="ECO:0000256" key="6">
    <source>
        <dbReference type="ARBA" id="ARBA00022695"/>
    </source>
</evidence>
<dbReference type="Pfam" id="PF12804">
    <property type="entry name" value="NTP_transf_3"/>
    <property type="match status" value="1"/>
</dbReference>
<feature type="binding site" evidence="18">
    <location>
        <begin position="391"/>
        <end position="392"/>
    </location>
    <ligand>
        <name>acetyl-CoA</name>
        <dbReference type="ChEBI" id="CHEBI:57288"/>
    </ligand>
</feature>
<dbReference type="GO" id="GO:0019134">
    <property type="term" value="F:glucosamine-1-phosphate N-acetyltransferase activity"/>
    <property type="evidence" value="ECO:0007669"/>
    <property type="project" value="UniProtKB-UniRule"/>
</dbReference>
<feature type="binding site" evidence="18">
    <location>
        <position position="232"/>
    </location>
    <ligand>
        <name>Mg(2+)</name>
        <dbReference type="ChEBI" id="CHEBI:18420"/>
    </ligand>
</feature>
<evidence type="ECO:0000256" key="9">
    <source>
        <dbReference type="ARBA" id="ARBA00022842"/>
    </source>
</evidence>
<evidence type="ECO:0000313" key="21">
    <source>
        <dbReference type="EMBL" id="RBP53605.1"/>
    </source>
</evidence>
<dbReference type="CDD" id="cd03353">
    <property type="entry name" value="LbH_GlmU_C"/>
    <property type="match status" value="1"/>
</dbReference>
<comment type="pathway">
    <text evidence="18">Nucleotide-sugar biosynthesis; UDP-N-acetyl-alpha-D-glucosamine biosynthesis; UDP-N-acetyl-alpha-D-glucosamine from N-acetyl-alpha-D-glucosamine 1-phosphate: step 1/1.</text>
</comment>
<dbReference type="InterPro" id="IPR001451">
    <property type="entry name" value="Hexapep"/>
</dbReference>
<dbReference type="SUPFAM" id="SSF53448">
    <property type="entry name" value="Nucleotide-diphospho-sugar transferases"/>
    <property type="match status" value="1"/>
</dbReference>
<name>A0A395JST4_9GAMM</name>
<keyword evidence="10 18" id="KW-0133">Cell shape</keyword>
<comment type="catalytic activity">
    <reaction evidence="16 18">
        <text>N-acetyl-alpha-D-glucosamine 1-phosphate + UTP + H(+) = UDP-N-acetyl-alpha-D-glucosamine + diphosphate</text>
        <dbReference type="Rhea" id="RHEA:13509"/>
        <dbReference type="ChEBI" id="CHEBI:15378"/>
        <dbReference type="ChEBI" id="CHEBI:33019"/>
        <dbReference type="ChEBI" id="CHEBI:46398"/>
        <dbReference type="ChEBI" id="CHEBI:57705"/>
        <dbReference type="ChEBI" id="CHEBI:57776"/>
        <dbReference type="EC" id="2.7.7.23"/>
    </reaction>
</comment>
<feature type="binding site" evidence="18">
    <location>
        <position position="428"/>
    </location>
    <ligand>
        <name>acetyl-CoA</name>
        <dbReference type="ChEBI" id="CHEBI:57288"/>
    </ligand>
</feature>
<dbReference type="PANTHER" id="PTHR43584">
    <property type="entry name" value="NUCLEOTIDYL TRANSFERASE"/>
    <property type="match status" value="1"/>
</dbReference>
<dbReference type="GO" id="GO:0006048">
    <property type="term" value="P:UDP-N-acetylglucosamine biosynthetic process"/>
    <property type="evidence" value="ECO:0007669"/>
    <property type="project" value="UniProtKB-UniPathway"/>
</dbReference>
<dbReference type="CDD" id="cd02540">
    <property type="entry name" value="GT2_GlmU_N_bac"/>
    <property type="match status" value="1"/>
</dbReference>
<keyword evidence="5 18" id="KW-0808">Transferase</keyword>
<comment type="cofactor">
    <cofactor evidence="18">
        <name>Mg(2+)</name>
        <dbReference type="ChEBI" id="CHEBI:18420"/>
    </cofactor>
    <text evidence="18">Binds 1 Mg(2+) ion per subunit.</text>
</comment>
<accession>A0A395JST4</accession>
<comment type="similarity">
    <text evidence="3 18">In the N-terminal section; belongs to the N-acetylglucosamine-1-phosphate uridyltransferase family.</text>
</comment>
<dbReference type="RefSeq" id="WP_113953158.1">
    <property type="nucleotide sequence ID" value="NZ_QNRT01000001.1"/>
</dbReference>
<dbReference type="NCBIfam" id="TIGR01173">
    <property type="entry name" value="glmU"/>
    <property type="match status" value="1"/>
</dbReference>
<dbReference type="AlphaFoldDB" id="A0A395JST4"/>
<dbReference type="UniPathway" id="UPA00973"/>
<protein>
    <recommendedName>
        <fullName evidence="18">Bifunctional protein GlmU</fullName>
    </recommendedName>
    <domain>
        <recommendedName>
            <fullName evidence="18">UDP-N-acetylglucosamine pyrophosphorylase</fullName>
            <ecNumber evidence="18">2.7.7.23</ecNumber>
        </recommendedName>
        <alternativeName>
            <fullName evidence="18">N-acetylglucosamine-1-phosphate uridyltransferase</fullName>
        </alternativeName>
    </domain>
    <domain>
        <recommendedName>
            <fullName evidence="18">Glucosamine-1-phosphate N-acetyltransferase</fullName>
            <ecNumber evidence="18">2.3.1.157</ecNumber>
        </recommendedName>
    </domain>
</protein>
<feature type="region of interest" description="Pyrophosphorylase" evidence="18">
    <location>
        <begin position="1"/>
        <end position="234"/>
    </location>
</feature>
<evidence type="ECO:0000256" key="16">
    <source>
        <dbReference type="ARBA" id="ARBA00048493"/>
    </source>
</evidence>
<dbReference type="InterPro" id="IPR005882">
    <property type="entry name" value="Bifunctional_GlmU"/>
</dbReference>
<evidence type="ECO:0000256" key="11">
    <source>
        <dbReference type="ARBA" id="ARBA00022984"/>
    </source>
</evidence>
<keyword evidence="9 18" id="KW-0460">Magnesium</keyword>
<feature type="binding site" evidence="18">
    <location>
        <begin position="85"/>
        <end position="86"/>
    </location>
    <ligand>
        <name>UDP-N-acetyl-alpha-D-glucosamine</name>
        <dbReference type="ChEBI" id="CHEBI:57705"/>
    </ligand>
</feature>
<dbReference type="GO" id="GO:0009245">
    <property type="term" value="P:lipid A biosynthetic process"/>
    <property type="evidence" value="ECO:0007669"/>
    <property type="project" value="UniProtKB-UniRule"/>
</dbReference>
<feature type="binding site" evidence="18">
    <location>
        <position position="385"/>
    </location>
    <ligand>
        <name>acetyl-CoA</name>
        <dbReference type="ChEBI" id="CHEBI:57288"/>
    </ligand>
</feature>
<dbReference type="Gene3D" id="2.160.10.10">
    <property type="entry name" value="Hexapeptide repeat proteins"/>
    <property type="match status" value="1"/>
</dbReference>
<dbReference type="GO" id="GO:0003977">
    <property type="term" value="F:UDP-N-acetylglucosamine diphosphorylase activity"/>
    <property type="evidence" value="ECO:0007669"/>
    <property type="project" value="UniProtKB-UniRule"/>
</dbReference>
<feature type="binding site" evidence="18">
    <location>
        <position position="382"/>
    </location>
    <ligand>
        <name>UDP-N-acetyl-alpha-D-glucosamine</name>
        <dbReference type="ChEBI" id="CHEBI:57705"/>
    </ligand>
</feature>
<keyword evidence="6 18" id="KW-0548">Nucleotidyltransferase</keyword>
<evidence type="ECO:0000256" key="8">
    <source>
        <dbReference type="ARBA" id="ARBA00022737"/>
    </source>
</evidence>
<comment type="caution">
    <text evidence="18">Lacks conserved residue(s) required for the propagation of feature annotation.</text>
</comment>
<keyword evidence="12 18" id="KW-0511">Multifunctional enzyme</keyword>
<evidence type="ECO:0000313" key="22">
    <source>
        <dbReference type="Proteomes" id="UP000253083"/>
    </source>
</evidence>
<evidence type="ECO:0000256" key="4">
    <source>
        <dbReference type="ARBA" id="ARBA00022490"/>
    </source>
</evidence>
<comment type="catalytic activity">
    <reaction evidence="15 18">
        <text>alpha-D-glucosamine 1-phosphate + acetyl-CoA = N-acetyl-alpha-D-glucosamine 1-phosphate + CoA + H(+)</text>
        <dbReference type="Rhea" id="RHEA:13725"/>
        <dbReference type="ChEBI" id="CHEBI:15378"/>
        <dbReference type="ChEBI" id="CHEBI:57287"/>
        <dbReference type="ChEBI" id="CHEBI:57288"/>
        <dbReference type="ChEBI" id="CHEBI:57776"/>
        <dbReference type="ChEBI" id="CHEBI:58516"/>
        <dbReference type="EC" id="2.3.1.157"/>
    </reaction>
</comment>
<feature type="binding site" evidence="18">
    <location>
        <position position="25"/>
    </location>
    <ligand>
        <name>UDP-N-acetyl-alpha-D-glucosamine</name>
        <dbReference type="ChEBI" id="CHEBI:57705"/>
    </ligand>
</feature>
<keyword evidence="8 18" id="KW-0677">Repeat</keyword>
<organism evidence="21 22">
    <name type="scientific">Arenicella xantha</name>
    <dbReference type="NCBI Taxonomy" id="644221"/>
    <lineage>
        <taxon>Bacteria</taxon>
        <taxon>Pseudomonadati</taxon>
        <taxon>Pseudomonadota</taxon>
        <taxon>Gammaproteobacteria</taxon>
        <taxon>Arenicellales</taxon>
        <taxon>Arenicellaceae</taxon>
        <taxon>Arenicella</taxon>
    </lineage>
</organism>
<dbReference type="SUPFAM" id="SSF51161">
    <property type="entry name" value="Trimeric LpxA-like enzymes"/>
    <property type="match status" value="1"/>
</dbReference>
<dbReference type="OrthoDB" id="9775031at2"/>
<dbReference type="FunCoup" id="A0A395JST4">
    <property type="interactions" value="505"/>
</dbReference>
<keyword evidence="11 18" id="KW-0573">Peptidoglycan synthesis</keyword>
<feature type="binding site" evidence="18">
    <location>
        <position position="144"/>
    </location>
    <ligand>
        <name>UDP-N-acetyl-alpha-D-glucosamine</name>
        <dbReference type="ChEBI" id="CHEBI:57705"/>
    </ligand>
</feature>
<evidence type="ECO:0000256" key="5">
    <source>
        <dbReference type="ARBA" id="ARBA00022679"/>
    </source>
</evidence>
<dbReference type="GO" id="GO:0009252">
    <property type="term" value="P:peptidoglycan biosynthetic process"/>
    <property type="evidence" value="ECO:0007669"/>
    <property type="project" value="UniProtKB-UniRule"/>
</dbReference>
<dbReference type="EC" id="2.3.1.157" evidence="18"/>
<gene>
    <name evidence="18" type="primary">glmU</name>
    <name evidence="21" type="ORF">DFR28_101992</name>
</gene>
<dbReference type="Pfam" id="PF25087">
    <property type="entry name" value="GMPPB_C"/>
    <property type="match status" value="1"/>
</dbReference>
<feature type="binding site" evidence="18">
    <location>
        <position position="410"/>
    </location>
    <ligand>
        <name>acetyl-CoA</name>
        <dbReference type="ChEBI" id="CHEBI:57288"/>
    </ligand>
</feature>
<evidence type="ECO:0000256" key="18">
    <source>
        <dbReference type="HAMAP-Rule" id="MF_01631"/>
    </source>
</evidence>
<dbReference type="GO" id="GO:0071555">
    <property type="term" value="P:cell wall organization"/>
    <property type="evidence" value="ECO:0007669"/>
    <property type="project" value="UniProtKB-KW"/>
</dbReference>
<evidence type="ECO:0000259" key="20">
    <source>
        <dbReference type="Pfam" id="PF25087"/>
    </source>
</evidence>
<dbReference type="GO" id="GO:0016020">
    <property type="term" value="C:membrane"/>
    <property type="evidence" value="ECO:0007669"/>
    <property type="project" value="GOC"/>
</dbReference>
<feature type="domain" description="Mannose-1-phosphate guanyltransferase C-terminal" evidence="20">
    <location>
        <begin position="320"/>
        <end position="387"/>
    </location>
</feature>
<feature type="binding site" evidence="18">
    <location>
        <position position="174"/>
    </location>
    <ligand>
        <name>UDP-N-acetyl-alpha-D-glucosamine</name>
        <dbReference type="ChEBI" id="CHEBI:57705"/>
    </ligand>
</feature>
<sequence>MSNRPLHIVILAAGKGSRMLSDQPKILHQVAGKSLLDHVLDSALGLNPQMIHIVVGHGKDEVMAAFEHHTSRSLFSWVEQTEQLGTGHAVSTALPAIPEEADVLTLTADVPLIKQQTLSDLTACLDTHCLAILTATVADPTGLGRITRNDDGDITGIVEHKDANSTQRAIREINSGIICARRSELADWLTRIDSDNAQNEYYLTDILGLAHQDGAPIASRQPAQNHEVMGINSRKQLAEVERLYQRELADLLMEQGVTLRDPSRIDIRGDVTIGADTIIDVNVVIEGPTHIGRHVTIAPNCIITASRIADSVKIHANTVIEQTEISSGANVGPFARLRPGTTIGENARIGNFVETKNSKLAEGAKVNHLSYVGDATVGRNTNIGAGVITCNYDGANKHQTTIGNDVFVGSDCQLVAPVEIEDGATIGAGSTITQHVGKNQLAISRGRQRQISGWQRPVKKKLR</sequence>
<proteinExistence type="inferred from homology"/>
<evidence type="ECO:0000256" key="1">
    <source>
        <dbReference type="ARBA" id="ARBA00004496"/>
    </source>
</evidence>
<evidence type="ECO:0000256" key="7">
    <source>
        <dbReference type="ARBA" id="ARBA00022723"/>
    </source>
</evidence>
<dbReference type="InterPro" id="IPR025877">
    <property type="entry name" value="MobA-like_NTP_Trfase"/>
</dbReference>
<feature type="binding site" evidence="18">
    <location>
        <position position="371"/>
    </location>
    <ligand>
        <name>UDP-N-acetyl-alpha-D-glucosamine</name>
        <dbReference type="ChEBI" id="CHEBI:57705"/>
    </ligand>
</feature>
<feature type="domain" description="MobA-like NTP transferase" evidence="19">
    <location>
        <begin position="9"/>
        <end position="132"/>
    </location>
</feature>
<feature type="binding site" evidence="18">
    <location>
        <position position="356"/>
    </location>
    <ligand>
        <name>UDP-N-acetyl-alpha-D-glucosamine</name>
        <dbReference type="ChEBI" id="CHEBI:57705"/>
    </ligand>
</feature>
<comment type="subunit">
    <text evidence="18">Homotrimer.</text>
</comment>
<dbReference type="GO" id="GO:0005737">
    <property type="term" value="C:cytoplasm"/>
    <property type="evidence" value="ECO:0007669"/>
    <property type="project" value="UniProtKB-SubCell"/>
</dbReference>
<dbReference type="HAMAP" id="MF_01631">
    <property type="entry name" value="GlmU"/>
    <property type="match status" value="1"/>
</dbReference>
<keyword evidence="13 18" id="KW-0012">Acyltransferase</keyword>
<feature type="region of interest" description="N-acetyltransferase" evidence="18">
    <location>
        <begin position="256"/>
        <end position="463"/>
    </location>
</feature>
<comment type="caution">
    <text evidence="21">The sequence shown here is derived from an EMBL/GenBank/DDBJ whole genome shotgun (WGS) entry which is preliminary data.</text>
</comment>
<dbReference type="InterPro" id="IPR038009">
    <property type="entry name" value="GlmU_C_LbH"/>
</dbReference>
<dbReference type="UniPathway" id="UPA00113">
    <property type="reaction ID" value="UER00532"/>
</dbReference>
<dbReference type="EC" id="2.7.7.23" evidence="18"/>
<dbReference type="InterPro" id="IPR011004">
    <property type="entry name" value="Trimer_LpxA-like_sf"/>
</dbReference>
<feature type="active site" description="Proton acceptor" evidence="18">
    <location>
        <position position="368"/>
    </location>
</feature>
<comment type="pathway">
    <text evidence="18">Nucleotide-sugar biosynthesis; UDP-N-acetyl-alpha-D-glucosamine biosynthesis; N-acetyl-alpha-D-glucosamine 1-phosphate from alpha-D-glucosamine 6-phosphate (route II): step 2/2.</text>
</comment>
<feature type="binding site" evidence="18">
    <location>
        <position position="232"/>
    </location>
    <ligand>
        <name>UDP-N-acetyl-alpha-D-glucosamine</name>
        <dbReference type="ChEBI" id="CHEBI:57705"/>
    </ligand>
</feature>
<feature type="binding site" evidence="18">
    <location>
        <begin position="11"/>
        <end position="14"/>
    </location>
    <ligand>
        <name>UDP-N-acetyl-alpha-D-glucosamine</name>
        <dbReference type="ChEBI" id="CHEBI:57705"/>
    </ligand>
</feature>
<keyword evidence="14 18" id="KW-0961">Cell wall biogenesis/degradation</keyword>
<feature type="region of interest" description="Linker" evidence="18">
    <location>
        <begin position="235"/>
        <end position="255"/>
    </location>
</feature>
<reference evidence="21 22" key="1">
    <citation type="submission" date="2018-06" db="EMBL/GenBank/DDBJ databases">
        <title>Genomic Encyclopedia of Type Strains, Phase IV (KMG-IV): sequencing the most valuable type-strain genomes for metagenomic binning, comparative biology and taxonomic classification.</title>
        <authorList>
            <person name="Goeker M."/>
        </authorList>
    </citation>
    <scope>NUCLEOTIDE SEQUENCE [LARGE SCALE GENOMIC DNA]</scope>
    <source>
        <strain evidence="21 22">DSM 24032</strain>
    </source>
</reference>
<feature type="binding site" evidence="18">
    <location>
        <position position="80"/>
    </location>
    <ligand>
        <name>UDP-N-acetyl-alpha-D-glucosamine</name>
        <dbReference type="ChEBI" id="CHEBI:57705"/>
    </ligand>
</feature>
<keyword evidence="7 18" id="KW-0479">Metal-binding</keyword>
<evidence type="ECO:0000256" key="12">
    <source>
        <dbReference type="ARBA" id="ARBA00023268"/>
    </source>
</evidence>
<dbReference type="Proteomes" id="UP000253083">
    <property type="component" value="Unassembled WGS sequence"/>
</dbReference>
<evidence type="ECO:0000256" key="10">
    <source>
        <dbReference type="ARBA" id="ARBA00022960"/>
    </source>
</evidence>
<keyword evidence="4 18" id="KW-0963">Cytoplasm</keyword>
<dbReference type="GO" id="GO:0000287">
    <property type="term" value="F:magnesium ion binding"/>
    <property type="evidence" value="ECO:0007669"/>
    <property type="project" value="UniProtKB-UniRule"/>
</dbReference>
<evidence type="ECO:0000256" key="15">
    <source>
        <dbReference type="ARBA" id="ARBA00048247"/>
    </source>
</evidence>
<evidence type="ECO:0000256" key="2">
    <source>
        <dbReference type="ARBA" id="ARBA00007707"/>
    </source>
</evidence>
<feature type="binding site" evidence="18">
    <location>
        <position position="445"/>
    </location>
    <ligand>
        <name>acetyl-CoA</name>
        <dbReference type="ChEBI" id="CHEBI:57288"/>
    </ligand>
</feature>
<comment type="subcellular location">
    <subcellularLocation>
        <location evidence="1 18">Cytoplasm</location>
    </subcellularLocation>
</comment>
<dbReference type="Pfam" id="PF00132">
    <property type="entry name" value="Hexapep"/>
    <property type="match status" value="2"/>
</dbReference>
<evidence type="ECO:0000256" key="3">
    <source>
        <dbReference type="ARBA" id="ARBA00007947"/>
    </source>
</evidence>
<dbReference type="InterPro" id="IPR050065">
    <property type="entry name" value="GlmU-like"/>
</dbReference>
<feature type="binding site" evidence="18">
    <location>
        <position position="159"/>
    </location>
    <ligand>
        <name>UDP-N-acetyl-alpha-D-glucosamine</name>
        <dbReference type="ChEBI" id="CHEBI:57705"/>
    </ligand>
</feature>
<evidence type="ECO:0000259" key="19">
    <source>
        <dbReference type="Pfam" id="PF12804"/>
    </source>
</evidence>
<dbReference type="PANTHER" id="PTHR43584:SF3">
    <property type="entry name" value="BIFUNCTIONAL PROTEIN GLMU"/>
    <property type="match status" value="1"/>
</dbReference>
<feature type="binding site" evidence="18">
    <location>
        <position position="109"/>
    </location>
    <ligand>
        <name>Mg(2+)</name>
        <dbReference type="ChEBI" id="CHEBI:18420"/>
    </ligand>
</feature>
<comment type="similarity">
    <text evidence="2 18">In the C-terminal section; belongs to the transferase hexapeptide repeat family.</text>
</comment>
<dbReference type="InParanoid" id="A0A395JST4"/>
<evidence type="ECO:0000256" key="17">
    <source>
        <dbReference type="ARBA" id="ARBA00049628"/>
    </source>
</evidence>
<dbReference type="EMBL" id="QNRT01000001">
    <property type="protein sequence ID" value="RBP53605.1"/>
    <property type="molecule type" value="Genomic_DNA"/>
</dbReference>
<comment type="pathway">
    <text evidence="18">Bacterial outer membrane biogenesis; LPS lipid A biosynthesis.</text>
</comment>
<dbReference type="Gene3D" id="3.90.550.10">
    <property type="entry name" value="Spore Coat Polysaccharide Biosynthesis Protein SpsA, Chain A"/>
    <property type="match status" value="1"/>
</dbReference>
<feature type="binding site" evidence="18">
    <location>
        <position position="338"/>
    </location>
    <ligand>
        <name>UDP-N-acetyl-alpha-D-glucosamine</name>
        <dbReference type="ChEBI" id="CHEBI:57705"/>
    </ligand>
</feature>
<evidence type="ECO:0000256" key="14">
    <source>
        <dbReference type="ARBA" id="ARBA00023316"/>
    </source>
</evidence>
<dbReference type="GO" id="GO:0000902">
    <property type="term" value="P:cell morphogenesis"/>
    <property type="evidence" value="ECO:0007669"/>
    <property type="project" value="UniProtKB-UniRule"/>
</dbReference>
<evidence type="ECO:0000256" key="13">
    <source>
        <dbReference type="ARBA" id="ARBA00023315"/>
    </source>
</evidence>
<keyword evidence="22" id="KW-1185">Reference proteome</keyword>
<dbReference type="GO" id="GO:0008360">
    <property type="term" value="P:regulation of cell shape"/>
    <property type="evidence" value="ECO:0007669"/>
    <property type="project" value="UniProtKB-KW"/>
</dbReference>